<dbReference type="GO" id="GO:0030245">
    <property type="term" value="P:cellulose catabolic process"/>
    <property type="evidence" value="ECO:0007669"/>
    <property type="project" value="UniProtKB-UniPathway"/>
</dbReference>
<keyword evidence="16" id="KW-1185">Reference proteome</keyword>
<dbReference type="UniPathway" id="UPA00696"/>
<dbReference type="InterPro" id="IPR050288">
    <property type="entry name" value="Cellulose_deg_GH3"/>
</dbReference>
<protein>
    <recommendedName>
        <fullName evidence="4 11">beta-glucosidase</fullName>
        <ecNumber evidence="4 11">3.2.1.21</ecNumber>
    </recommendedName>
</protein>
<dbReference type="EMBL" id="ML992692">
    <property type="protein sequence ID" value="KAF2208639.1"/>
    <property type="molecule type" value="Genomic_DNA"/>
</dbReference>
<dbReference type="InterPro" id="IPR002772">
    <property type="entry name" value="Glyco_hydro_3_C"/>
</dbReference>
<evidence type="ECO:0000256" key="2">
    <source>
        <dbReference type="ARBA" id="ARBA00004987"/>
    </source>
</evidence>
<dbReference type="InterPro" id="IPR036881">
    <property type="entry name" value="Glyco_hydro_3_C_sf"/>
</dbReference>
<gene>
    <name evidence="15" type="ORF">CERZMDRAFT_101091</name>
</gene>
<evidence type="ECO:0000256" key="5">
    <source>
        <dbReference type="ARBA" id="ARBA00022729"/>
    </source>
</evidence>
<feature type="chain" id="PRO_5025330402" description="beta-glucosidase" evidence="13">
    <location>
        <begin position="17"/>
        <end position="895"/>
    </location>
</feature>
<sequence>MATSKLLLALLPLVSAQVSDIGPESAPFPDIVYTEAARISTGAASNQTSPPSYPSPWGEGLGDWADAYAKAEAFVSGLTLMEKVNITTGTGWESQKCVGNVGSIPRLGFRALCMQDSPLGVRVTDFNSAFIAGVTAAATWDRAVLYQRGHDMGTEHRLKGVDVQLGPVVGPLGTAPEGGRNWEGFSPDPVLSGIAVAETIRGIQDANVMACTKHYIMNEQEHFRQPPPPQNLTISYSANVDDITMHEMYLWPFADAVKAGTACIMCSYNQINNSYGCQNSHTLNYLLKNELGFQGFVMSDWGAHHSGVGSALAGMDMSMPGDVGFDSSTSYWGTNLTIAVLNGSVPAWRLDDMATRIVAGWYYVGRDKNQVENAPTFSSWTTDTYGFEHYYAEEGYGLINHHVDVTEDHGANIRDSAAKGTVILKNNGVLPLSGKEKLTTVFGSDAGPNPWGPNGCSDRGCNNGTLALGWGSGSANLPYLITPDSAIQAEVVRNGKGFYESILDDYVYPQISALARRADQVNGVCLTFVNSDSGEGYIIVEGNEGDRNNLTLWHAGDALIANVTSECSNTVVVIHSGGAVDVRSFYDHPNVTAIVWAGLPGQESGNSIVDILYGKTSPGRTPFTWGTSRSSYGIDLLYELNNGLDAPQLDFTAGIFTDYRGFDARNETPIFEFGHGLSWSTFSYSNLQITPVPSNFSYPAASGKTSAAPTYGSISNDTSQYLCGDLHFVAGYIYPCLNTTDFKTASNDPEYGNPVSYPEGAYDSTAQSRHPAGSAPGGNPALWNVVFTVTATITNTGNRTSDEVPQLYVSLGGPNDAPKVLRGFDRLTIAPGACQTFTVGLTRRDISNWDPITQNWYISSYPKNVYVGSSSRQLLLSGTLDISALTANGTFARRH</sequence>
<accession>A0A6A6F652</accession>
<dbReference type="FunFam" id="3.20.20.300:FF:000002">
    <property type="entry name" value="Probable beta-glucosidase"/>
    <property type="match status" value="1"/>
</dbReference>
<evidence type="ECO:0000313" key="16">
    <source>
        <dbReference type="Proteomes" id="UP000799539"/>
    </source>
</evidence>
<feature type="region of interest" description="Disordered" evidence="12">
    <location>
        <begin position="753"/>
        <end position="777"/>
    </location>
</feature>
<evidence type="ECO:0000256" key="3">
    <source>
        <dbReference type="ARBA" id="ARBA00005336"/>
    </source>
</evidence>
<dbReference type="InterPro" id="IPR019800">
    <property type="entry name" value="Glyco_hydro_3_AS"/>
</dbReference>
<keyword evidence="9 11" id="KW-0326">Glycosidase</keyword>
<dbReference type="InterPro" id="IPR013783">
    <property type="entry name" value="Ig-like_fold"/>
</dbReference>
<keyword evidence="6 11" id="KW-0378">Hydrolase</keyword>
<feature type="domain" description="Fibronectin type III-like" evidence="14">
    <location>
        <begin position="803"/>
        <end position="871"/>
    </location>
</feature>
<dbReference type="InterPro" id="IPR017853">
    <property type="entry name" value="GH"/>
</dbReference>
<dbReference type="PANTHER" id="PTHR42715:SF29">
    <property type="entry name" value="BETA-GLUCOSIDASE A-RELATED"/>
    <property type="match status" value="1"/>
</dbReference>
<evidence type="ECO:0000256" key="13">
    <source>
        <dbReference type="SAM" id="SignalP"/>
    </source>
</evidence>
<evidence type="ECO:0000256" key="6">
    <source>
        <dbReference type="ARBA" id="ARBA00022801"/>
    </source>
</evidence>
<dbReference type="AlphaFoldDB" id="A0A6A6F652"/>
<feature type="signal peptide" evidence="13">
    <location>
        <begin position="1"/>
        <end position="16"/>
    </location>
</feature>
<keyword evidence="7" id="KW-0325">Glycoprotein</keyword>
<evidence type="ECO:0000256" key="10">
    <source>
        <dbReference type="ARBA" id="ARBA00023326"/>
    </source>
</evidence>
<comment type="similarity">
    <text evidence="3 11">Belongs to the glycosyl hydrolase 3 family.</text>
</comment>
<dbReference type="EC" id="3.2.1.21" evidence="4 11"/>
<dbReference type="PROSITE" id="PS00775">
    <property type="entry name" value="GLYCOSYL_HYDROL_F3"/>
    <property type="match status" value="1"/>
</dbReference>
<dbReference type="Proteomes" id="UP000799539">
    <property type="component" value="Unassembled WGS sequence"/>
</dbReference>
<dbReference type="SMART" id="SM01217">
    <property type="entry name" value="Fn3_like"/>
    <property type="match status" value="1"/>
</dbReference>
<dbReference type="GO" id="GO:0008422">
    <property type="term" value="F:beta-glucosidase activity"/>
    <property type="evidence" value="ECO:0007669"/>
    <property type="project" value="UniProtKB-EC"/>
</dbReference>
<dbReference type="Gene3D" id="3.40.50.1700">
    <property type="entry name" value="Glycoside hydrolase family 3 C-terminal domain"/>
    <property type="match status" value="1"/>
</dbReference>
<dbReference type="InterPro" id="IPR026891">
    <property type="entry name" value="Fn3-like"/>
</dbReference>
<dbReference type="Pfam" id="PF00933">
    <property type="entry name" value="Glyco_hydro_3"/>
    <property type="match status" value="1"/>
</dbReference>
<evidence type="ECO:0000256" key="7">
    <source>
        <dbReference type="ARBA" id="ARBA00023180"/>
    </source>
</evidence>
<dbReference type="InterPro" id="IPR036962">
    <property type="entry name" value="Glyco_hydro_3_N_sf"/>
</dbReference>
<dbReference type="OrthoDB" id="416222at2759"/>
<dbReference type="Gene3D" id="2.60.40.10">
    <property type="entry name" value="Immunoglobulins"/>
    <property type="match status" value="1"/>
</dbReference>
<evidence type="ECO:0000256" key="8">
    <source>
        <dbReference type="ARBA" id="ARBA00023277"/>
    </source>
</evidence>
<evidence type="ECO:0000259" key="14">
    <source>
        <dbReference type="SMART" id="SM01217"/>
    </source>
</evidence>
<comment type="pathway">
    <text evidence="2 11">Glycan metabolism; cellulose degradation.</text>
</comment>
<reference evidence="15" key="1">
    <citation type="journal article" date="2020" name="Stud. Mycol.">
        <title>101 Dothideomycetes genomes: a test case for predicting lifestyles and emergence of pathogens.</title>
        <authorList>
            <person name="Haridas S."/>
            <person name="Albert R."/>
            <person name="Binder M."/>
            <person name="Bloem J."/>
            <person name="Labutti K."/>
            <person name="Salamov A."/>
            <person name="Andreopoulos B."/>
            <person name="Baker S."/>
            <person name="Barry K."/>
            <person name="Bills G."/>
            <person name="Bluhm B."/>
            <person name="Cannon C."/>
            <person name="Castanera R."/>
            <person name="Culley D."/>
            <person name="Daum C."/>
            <person name="Ezra D."/>
            <person name="Gonzalez J."/>
            <person name="Henrissat B."/>
            <person name="Kuo A."/>
            <person name="Liang C."/>
            <person name="Lipzen A."/>
            <person name="Lutzoni F."/>
            <person name="Magnuson J."/>
            <person name="Mondo S."/>
            <person name="Nolan M."/>
            <person name="Ohm R."/>
            <person name="Pangilinan J."/>
            <person name="Park H.-J."/>
            <person name="Ramirez L."/>
            <person name="Alfaro M."/>
            <person name="Sun H."/>
            <person name="Tritt A."/>
            <person name="Yoshinaga Y."/>
            <person name="Zwiers L.-H."/>
            <person name="Turgeon B."/>
            <person name="Goodwin S."/>
            <person name="Spatafora J."/>
            <person name="Crous P."/>
            <person name="Grigoriev I."/>
        </authorList>
    </citation>
    <scope>NUCLEOTIDE SEQUENCE</scope>
    <source>
        <strain evidence="15">SCOH1-5</strain>
    </source>
</reference>
<dbReference type="PANTHER" id="PTHR42715">
    <property type="entry name" value="BETA-GLUCOSIDASE"/>
    <property type="match status" value="1"/>
</dbReference>
<keyword evidence="8 11" id="KW-0119">Carbohydrate metabolism</keyword>
<dbReference type="Pfam" id="PF14310">
    <property type="entry name" value="Fn3-like"/>
    <property type="match status" value="1"/>
</dbReference>
<comment type="catalytic activity">
    <reaction evidence="1 11">
        <text>Hydrolysis of terminal, non-reducing beta-D-glucosyl residues with release of beta-D-glucose.</text>
        <dbReference type="EC" id="3.2.1.21"/>
    </reaction>
</comment>
<dbReference type="FunFam" id="3.40.50.1700:FF:000003">
    <property type="entry name" value="Probable beta-glucosidase"/>
    <property type="match status" value="1"/>
</dbReference>
<evidence type="ECO:0000256" key="4">
    <source>
        <dbReference type="ARBA" id="ARBA00012744"/>
    </source>
</evidence>
<dbReference type="PRINTS" id="PR00133">
    <property type="entry name" value="GLHYDRLASE3"/>
</dbReference>
<keyword evidence="10 11" id="KW-0624">Polysaccharide degradation</keyword>
<dbReference type="Pfam" id="PF01915">
    <property type="entry name" value="Glyco_hydro_3_C"/>
    <property type="match status" value="1"/>
</dbReference>
<evidence type="ECO:0000256" key="1">
    <source>
        <dbReference type="ARBA" id="ARBA00000448"/>
    </source>
</evidence>
<dbReference type="SUPFAM" id="SSF51445">
    <property type="entry name" value="(Trans)glycosidases"/>
    <property type="match status" value="1"/>
</dbReference>
<name>A0A6A6F652_9PEZI</name>
<evidence type="ECO:0000313" key="15">
    <source>
        <dbReference type="EMBL" id="KAF2208639.1"/>
    </source>
</evidence>
<organism evidence="15 16">
    <name type="scientific">Cercospora zeae-maydis SCOH1-5</name>
    <dbReference type="NCBI Taxonomy" id="717836"/>
    <lineage>
        <taxon>Eukaryota</taxon>
        <taxon>Fungi</taxon>
        <taxon>Dikarya</taxon>
        <taxon>Ascomycota</taxon>
        <taxon>Pezizomycotina</taxon>
        <taxon>Dothideomycetes</taxon>
        <taxon>Dothideomycetidae</taxon>
        <taxon>Mycosphaerellales</taxon>
        <taxon>Mycosphaerellaceae</taxon>
        <taxon>Cercospora</taxon>
    </lineage>
</organism>
<keyword evidence="5 13" id="KW-0732">Signal</keyword>
<dbReference type="Gene3D" id="3.20.20.300">
    <property type="entry name" value="Glycoside hydrolase, family 3, N-terminal domain"/>
    <property type="match status" value="1"/>
</dbReference>
<evidence type="ECO:0000256" key="9">
    <source>
        <dbReference type="ARBA" id="ARBA00023295"/>
    </source>
</evidence>
<evidence type="ECO:0000256" key="12">
    <source>
        <dbReference type="SAM" id="MobiDB-lite"/>
    </source>
</evidence>
<dbReference type="SUPFAM" id="SSF52279">
    <property type="entry name" value="Beta-D-glucan exohydrolase, C-terminal domain"/>
    <property type="match status" value="1"/>
</dbReference>
<dbReference type="InterPro" id="IPR001764">
    <property type="entry name" value="Glyco_hydro_3_N"/>
</dbReference>
<evidence type="ECO:0000256" key="11">
    <source>
        <dbReference type="RuleBase" id="RU361161"/>
    </source>
</evidence>
<proteinExistence type="inferred from homology"/>